<feature type="domain" description="Potassium channel" evidence="11">
    <location>
        <begin position="21"/>
        <end position="101"/>
    </location>
</feature>
<feature type="transmembrane region" description="Helical" evidence="9">
    <location>
        <begin position="76"/>
        <end position="97"/>
    </location>
</feature>
<reference evidence="12 13" key="1">
    <citation type="submission" date="2022-05" db="EMBL/GenBank/DDBJ databases">
        <authorList>
            <consortium name="Genoscope - CEA"/>
            <person name="William W."/>
        </authorList>
    </citation>
    <scope>NUCLEOTIDE SEQUENCE [LARGE SCALE GENOMIC DNA]</scope>
</reference>
<protein>
    <recommendedName>
        <fullName evidence="11">Potassium channel domain-containing protein</fullName>
    </recommendedName>
</protein>
<evidence type="ECO:0000313" key="12">
    <source>
        <dbReference type="EMBL" id="CAH3191136.1"/>
    </source>
</evidence>
<dbReference type="Gene3D" id="1.10.287.70">
    <property type="match status" value="1"/>
</dbReference>
<evidence type="ECO:0000256" key="4">
    <source>
        <dbReference type="ARBA" id="ARBA00022989"/>
    </source>
</evidence>
<gene>
    <name evidence="12" type="ORF">PEVE_00021325</name>
</gene>
<feature type="domain" description="Potassium channel" evidence="11">
    <location>
        <begin position="137"/>
        <end position="201"/>
    </location>
</feature>
<feature type="transmembrane region" description="Helical" evidence="9">
    <location>
        <begin position="51"/>
        <end position="69"/>
    </location>
</feature>
<sequence length="240" mass="27253">MAFCNKNKMFFALLLLWSAYVVIGVFAFSAVEGSARKEKENEERSWSYENSFWFTFVLLTTIGYGDLYPVTLLGKVLCVVYAFFGIPITILFLRLIGQYIFRGQRWLVTAIETRCMRKYDPPNRLNGKCFVLGFIYLLLLLLAGAGVQMWVEADWSYEGSIYFYAISFTTVGFGDMLPSNKYIVVAFIFLQLTAVSSMLHAAASMTLVRRVTARVDNDDERDIHANGKDVQATFKAADSK</sequence>
<comment type="caution">
    <text evidence="12">The sequence shown here is derived from an EMBL/GenBank/DDBJ whole genome shotgun (WGS) entry which is preliminary data.</text>
</comment>
<feature type="chain" id="PRO_5046138144" description="Potassium channel domain-containing protein" evidence="10">
    <location>
        <begin position="28"/>
        <end position="240"/>
    </location>
</feature>
<dbReference type="SUPFAM" id="SSF81324">
    <property type="entry name" value="Voltage-gated potassium channels"/>
    <property type="match status" value="2"/>
</dbReference>
<keyword evidence="13" id="KW-1185">Reference proteome</keyword>
<keyword evidence="4 9" id="KW-1133">Transmembrane helix</keyword>
<proteinExistence type="inferred from homology"/>
<evidence type="ECO:0000256" key="7">
    <source>
        <dbReference type="ARBA" id="ARBA00023303"/>
    </source>
</evidence>
<evidence type="ECO:0000313" key="13">
    <source>
        <dbReference type="Proteomes" id="UP001159427"/>
    </source>
</evidence>
<feature type="transmembrane region" description="Helical" evidence="9">
    <location>
        <begin position="130"/>
        <end position="149"/>
    </location>
</feature>
<feature type="signal peptide" evidence="10">
    <location>
        <begin position="1"/>
        <end position="27"/>
    </location>
</feature>
<dbReference type="PANTHER" id="PTHR11003">
    <property type="entry name" value="POTASSIUM CHANNEL, SUBFAMILY K"/>
    <property type="match status" value="1"/>
</dbReference>
<keyword evidence="2 8" id="KW-0813">Transport</keyword>
<evidence type="ECO:0000256" key="8">
    <source>
        <dbReference type="RuleBase" id="RU003857"/>
    </source>
</evidence>
<feature type="transmembrane region" description="Helical" evidence="9">
    <location>
        <begin position="183"/>
        <end position="203"/>
    </location>
</feature>
<dbReference type="Pfam" id="PF07885">
    <property type="entry name" value="Ion_trans_2"/>
    <property type="match status" value="2"/>
</dbReference>
<keyword evidence="5 8" id="KW-0406">Ion transport</keyword>
<evidence type="ECO:0000256" key="2">
    <source>
        <dbReference type="ARBA" id="ARBA00022448"/>
    </source>
</evidence>
<keyword evidence="3 8" id="KW-0812">Transmembrane</keyword>
<dbReference type="PANTHER" id="PTHR11003:SF345">
    <property type="entry name" value="TWIK FAMILY OF POTASSIUM CHANNELS PROTEIN 18"/>
    <property type="match status" value="1"/>
</dbReference>
<comment type="subcellular location">
    <subcellularLocation>
        <location evidence="1">Membrane</location>
        <topology evidence="1">Multi-pass membrane protein</topology>
    </subcellularLocation>
</comment>
<organism evidence="12 13">
    <name type="scientific">Porites evermanni</name>
    <dbReference type="NCBI Taxonomy" id="104178"/>
    <lineage>
        <taxon>Eukaryota</taxon>
        <taxon>Metazoa</taxon>
        <taxon>Cnidaria</taxon>
        <taxon>Anthozoa</taxon>
        <taxon>Hexacorallia</taxon>
        <taxon>Scleractinia</taxon>
        <taxon>Fungiina</taxon>
        <taxon>Poritidae</taxon>
        <taxon>Porites</taxon>
    </lineage>
</organism>
<dbReference type="EMBL" id="CALNXI010002857">
    <property type="protein sequence ID" value="CAH3191136.1"/>
    <property type="molecule type" value="Genomic_DNA"/>
</dbReference>
<evidence type="ECO:0000256" key="6">
    <source>
        <dbReference type="ARBA" id="ARBA00023136"/>
    </source>
</evidence>
<name>A0ABN8SMY3_9CNID</name>
<accession>A0ABN8SMY3</accession>
<evidence type="ECO:0000256" key="3">
    <source>
        <dbReference type="ARBA" id="ARBA00022692"/>
    </source>
</evidence>
<evidence type="ECO:0000259" key="11">
    <source>
        <dbReference type="Pfam" id="PF07885"/>
    </source>
</evidence>
<evidence type="ECO:0000256" key="1">
    <source>
        <dbReference type="ARBA" id="ARBA00004141"/>
    </source>
</evidence>
<evidence type="ECO:0000256" key="10">
    <source>
        <dbReference type="SAM" id="SignalP"/>
    </source>
</evidence>
<dbReference type="InterPro" id="IPR003280">
    <property type="entry name" value="2pore_dom_K_chnl"/>
</dbReference>
<keyword evidence="10" id="KW-0732">Signal</keyword>
<dbReference type="PRINTS" id="PR01333">
    <property type="entry name" value="2POREKCHANEL"/>
</dbReference>
<comment type="similarity">
    <text evidence="8">Belongs to the two pore domain potassium channel (TC 1.A.1.8) family.</text>
</comment>
<keyword evidence="6 9" id="KW-0472">Membrane</keyword>
<evidence type="ECO:0000256" key="5">
    <source>
        <dbReference type="ARBA" id="ARBA00023065"/>
    </source>
</evidence>
<dbReference type="InterPro" id="IPR013099">
    <property type="entry name" value="K_chnl_dom"/>
</dbReference>
<evidence type="ECO:0000256" key="9">
    <source>
        <dbReference type="SAM" id="Phobius"/>
    </source>
</evidence>
<dbReference type="Proteomes" id="UP001159427">
    <property type="component" value="Unassembled WGS sequence"/>
</dbReference>
<keyword evidence="7 8" id="KW-0407">Ion channel</keyword>